<reference evidence="4" key="1">
    <citation type="submission" date="2021-03" db="EMBL/GenBank/DDBJ databases">
        <title>Streptomyces strains.</title>
        <authorList>
            <person name="Lund M.B."/>
            <person name="Toerring T."/>
        </authorList>
    </citation>
    <scope>NUCLEOTIDE SEQUENCE</scope>
    <source>
        <strain evidence="4">JCM 4242</strain>
    </source>
</reference>
<keyword evidence="5" id="KW-1185">Reference proteome</keyword>
<dbReference type="Pfam" id="PF17926">
    <property type="entry name" value="TetR_C_21"/>
    <property type="match status" value="1"/>
</dbReference>
<accession>A0A939JML0</accession>
<sequence length="198" mass="21953">MAAVRDPEATKARIFEAATAEFAAYGIAGARIDRIAREACANKQLIYAYFGNKAELFSQVLERRLVELAAAHPVDAEDVDGWIDRIMDYHAANPELIRLVFWEGLEYGTGGFPHEAERRRHYAGKAAAFAEAQEKGIIDSTIPAGDLLFMLTALASWPTVQPHMQRILVGETDEDRARLRASVRTAARRIAGLDRPES</sequence>
<name>A0A939JML0_9ACTN</name>
<evidence type="ECO:0000256" key="2">
    <source>
        <dbReference type="PROSITE-ProRule" id="PRU00335"/>
    </source>
</evidence>
<dbReference type="Pfam" id="PF00440">
    <property type="entry name" value="TetR_N"/>
    <property type="match status" value="1"/>
</dbReference>
<evidence type="ECO:0000313" key="4">
    <source>
        <dbReference type="EMBL" id="MBO0652468.1"/>
    </source>
</evidence>
<feature type="DNA-binding region" description="H-T-H motif" evidence="2">
    <location>
        <begin position="31"/>
        <end position="50"/>
    </location>
</feature>
<dbReference type="PROSITE" id="PS50977">
    <property type="entry name" value="HTH_TETR_2"/>
    <property type="match status" value="1"/>
</dbReference>
<dbReference type="EMBL" id="JAFMOF010000001">
    <property type="protein sequence ID" value="MBO0652468.1"/>
    <property type="molecule type" value="Genomic_DNA"/>
</dbReference>
<protein>
    <submittedName>
        <fullName evidence="4">TetR family transcriptional regulator</fullName>
    </submittedName>
</protein>
<dbReference type="Proteomes" id="UP000664781">
    <property type="component" value="Unassembled WGS sequence"/>
</dbReference>
<dbReference type="Gene3D" id="1.10.357.10">
    <property type="entry name" value="Tetracycline Repressor, domain 2"/>
    <property type="match status" value="1"/>
</dbReference>
<evidence type="ECO:0000259" key="3">
    <source>
        <dbReference type="PROSITE" id="PS50977"/>
    </source>
</evidence>
<dbReference type="AlphaFoldDB" id="A0A939JML0"/>
<keyword evidence="1 2" id="KW-0238">DNA-binding</keyword>
<evidence type="ECO:0000256" key="1">
    <source>
        <dbReference type="ARBA" id="ARBA00023125"/>
    </source>
</evidence>
<dbReference type="PANTHER" id="PTHR30328:SF54">
    <property type="entry name" value="HTH-TYPE TRANSCRIPTIONAL REPRESSOR SCO4008"/>
    <property type="match status" value="1"/>
</dbReference>
<proteinExistence type="predicted"/>
<organism evidence="4 5">
    <name type="scientific">Streptomyces triculaminicus</name>
    <dbReference type="NCBI Taxonomy" id="2816232"/>
    <lineage>
        <taxon>Bacteria</taxon>
        <taxon>Bacillati</taxon>
        <taxon>Actinomycetota</taxon>
        <taxon>Actinomycetes</taxon>
        <taxon>Kitasatosporales</taxon>
        <taxon>Streptomycetaceae</taxon>
        <taxon>Streptomyces</taxon>
    </lineage>
</organism>
<dbReference type="GO" id="GO:0006355">
    <property type="term" value="P:regulation of DNA-templated transcription"/>
    <property type="evidence" value="ECO:0007669"/>
    <property type="project" value="UniProtKB-ARBA"/>
</dbReference>
<evidence type="ECO:0000313" key="5">
    <source>
        <dbReference type="Proteomes" id="UP000664781"/>
    </source>
</evidence>
<gene>
    <name evidence="4" type="ORF">J1792_06600</name>
</gene>
<dbReference type="RefSeq" id="WP_207246806.1">
    <property type="nucleotide sequence ID" value="NZ_JAFMOF010000001.1"/>
</dbReference>
<comment type="caution">
    <text evidence="4">The sequence shown here is derived from an EMBL/GenBank/DDBJ whole genome shotgun (WGS) entry which is preliminary data.</text>
</comment>
<dbReference type="InterPro" id="IPR001647">
    <property type="entry name" value="HTH_TetR"/>
</dbReference>
<dbReference type="InterPro" id="IPR050109">
    <property type="entry name" value="HTH-type_TetR-like_transc_reg"/>
</dbReference>
<dbReference type="SUPFAM" id="SSF46689">
    <property type="entry name" value="Homeodomain-like"/>
    <property type="match status" value="1"/>
</dbReference>
<dbReference type="InterPro" id="IPR009057">
    <property type="entry name" value="Homeodomain-like_sf"/>
</dbReference>
<feature type="domain" description="HTH tetR-type" evidence="3">
    <location>
        <begin position="8"/>
        <end position="68"/>
    </location>
</feature>
<dbReference type="PANTHER" id="PTHR30328">
    <property type="entry name" value="TRANSCRIPTIONAL REPRESSOR"/>
    <property type="match status" value="1"/>
</dbReference>
<dbReference type="GO" id="GO:0003677">
    <property type="term" value="F:DNA binding"/>
    <property type="evidence" value="ECO:0007669"/>
    <property type="project" value="UniProtKB-UniRule"/>
</dbReference>
<dbReference type="InterPro" id="IPR036271">
    <property type="entry name" value="Tet_transcr_reg_TetR-rel_C_sf"/>
</dbReference>
<dbReference type="InterPro" id="IPR041467">
    <property type="entry name" value="Sco4008_C"/>
</dbReference>
<dbReference type="SUPFAM" id="SSF48498">
    <property type="entry name" value="Tetracyclin repressor-like, C-terminal domain"/>
    <property type="match status" value="1"/>
</dbReference>